<dbReference type="Gene3D" id="3.30.559.10">
    <property type="entry name" value="Chloramphenicol acetyltransferase-like domain"/>
    <property type="match status" value="3"/>
</dbReference>
<dbReference type="PROSITE" id="PS00606">
    <property type="entry name" value="KS3_1"/>
    <property type="match status" value="1"/>
</dbReference>
<dbReference type="InterPro" id="IPR014030">
    <property type="entry name" value="Ketoacyl_synth_N"/>
</dbReference>
<dbReference type="Pfam" id="PF16197">
    <property type="entry name" value="KAsynt_C_assoc"/>
    <property type="match status" value="1"/>
</dbReference>
<dbReference type="InterPro" id="IPR018201">
    <property type="entry name" value="Ketoacyl_synth_AS"/>
</dbReference>
<dbReference type="eggNOG" id="COG3321">
    <property type="taxonomic scope" value="Bacteria"/>
</dbReference>
<keyword evidence="10" id="KW-1185">Reference proteome</keyword>
<dbReference type="InterPro" id="IPR023213">
    <property type="entry name" value="CAT-like_dom_sf"/>
</dbReference>
<dbReference type="InterPro" id="IPR010071">
    <property type="entry name" value="AA_adenyl_dom"/>
</dbReference>
<dbReference type="PANTHER" id="PTHR43775:SF37">
    <property type="entry name" value="SI:DKEY-61P9.11"/>
    <property type="match status" value="1"/>
</dbReference>
<dbReference type="InterPro" id="IPR000873">
    <property type="entry name" value="AMP-dep_synth/lig_dom"/>
</dbReference>
<dbReference type="GO" id="GO:0044550">
    <property type="term" value="P:secondary metabolite biosynthetic process"/>
    <property type="evidence" value="ECO:0007669"/>
    <property type="project" value="UniProtKB-ARBA"/>
</dbReference>
<dbReference type="InterPro" id="IPR020845">
    <property type="entry name" value="AMP-binding_CS"/>
</dbReference>
<dbReference type="eggNOG" id="COG1020">
    <property type="taxonomic scope" value="Bacteria"/>
</dbReference>
<feature type="domain" description="Ketosynthase family 3 (KS3)" evidence="8">
    <location>
        <begin position="21"/>
        <end position="420"/>
    </location>
</feature>
<evidence type="ECO:0000256" key="1">
    <source>
        <dbReference type="ARBA" id="ARBA00001957"/>
    </source>
</evidence>
<dbReference type="InterPro" id="IPR014031">
    <property type="entry name" value="Ketoacyl_synth_C"/>
</dbReference>
<organism evidence="9 10">
    <name type="scientific">Actinokineospora spheciospongiae</name>
    <dbReference type="NCBI Taxonomy" id="909613"/>
    <lineage>
        <taxon>Bacteria</taxon>
        <taxon>Bacillati</taxon>
        <taxon>Actinomycetota</taxon>
        <taxon>Actinomycetes</taxon>
        <taxon>Pseudonocardiales</taxon>
        <taxon>Pseudonocardiaceae</taxon>
        <taxon>Actinokineospora</taxon>
    </lineage>
</organism>
<dbReference type="InterPro" id="IPR020806">
    <property type="entry name" value="PKS_PP-bd"/>
</dbReference>
<dbReference type="NCBIfam" id="TIGR01733">
    <property type="entry name" value="AA-adenyl-dom"/>
    <property type="match status" value="1"/>
</dbReference>
<dbReference type="InterPro" id="IPR045851">
    <property type="entry name" value="AMP-bd_C_sf"/>
</dbReference>
<dbReference type="InterPro" id="IPR001227">
    <property type="entry name" value="Ac_transferase_dom_sf"/>
</dbReference>
<dbReference type="STRING" id="909613.UO65_0972"/>
<feature type="region of interest" description="Disordered" evidence="6">
    <location>
        <begin position="841"/>
        <end position="877"/>
    </location>
</feature>
<evidence type="ECO:0000313" key="10">
    <source>
        <dbReference type="Proteomes" id="UP000019277"/>
    </source>
</evidence>
<evidence type="ECO:0000256" key="4">
    <source>
        <dbReference type="ARBA" id="ARBA00022679"/>
    </source>
</evidence>
<comment type="similarity">
    <text evidence="5">In the C-terminal section; belongs to the NRP synthetase family.</text>
</comment>
<dbReference type="InterPro" id="IPR032821">
    <property type="entry name" value="PKS_assoc"/>
</dbReference>
<dbReference type="SMART" id="SM00825">
    <property type="entry name" value="PKS_KS"/>
    <property type="match status" value="1"/>
</dbReference>
<dbReference type="PATRIC" id="fig|909613.9.peg.986"/>
<dbReference type="Gene3D" id="3.30.559.30">
    <property type="entry name" value="Nonribosomal peptide synthetase, condensation domain"/>
    <property type="match status" value="2"/>
</dbReference>
<dbReference type="EMBL" id="AYXG01000039">
    <property type="protein sequence ID" value="EWC63675.1"/>
    <property type="molecule type" value="Genomic_DNA"/>
</dbReference>
<dbReference type="GO" id="GO:0005737">
    <property type="term" value="C:cytoplasm"/>
    <property type="evidence" value="ECO:0007669"/>
    <property type="project" value="TreeGrafter"/>
</dbReference>
<name>W7IRX9_9PSEU</name>
<dbReference type="CDD" id="cd19531">
    <property type="entry name" value="LCL_NRPS-like"/>
    <property type="match status" value="1"/>
</dbReference>
<feature type="domain" description="Carrier" evidence="7">
    <location>
        <begin position="872"/>
        <end position="947"/>
    </location>
</feature>
<dbReference type="SUPFAM" id="SSF53901">
    <property type="entry name" value="Thiolase-like"/>
    <property type="match status" value="1"/>
</dbReference>
<feature type="domain" description="Carrier" evidence="7">
    <location>
        <begin position="1888"/>
        <end position="1963"/>
    </location>
</feature>
<dbReference type="FunFam" id="3.40.50.12780:FF:000012">
    <property type="entry name" value="Non-ribosomal peptide synthetase"/>
    <property type="match status" value="1"/>
</dbReference>
<dbReference type="Pfam" id="PF00550">
    <property type="entry name" value="PP-binding"/>
    <property type="match status" value="2"/>
</dbReference>
<dbReference type="GO" id="GO:0004312">
    <property type="term" value="F:fatty acid synthase activity"/>
    <property type="evidence" value="ECO:0007669"/>
    <property type="project" value="TreeGrafter"/>
</dbReference>
<dbReference type="InterPro" id="IPR001242">
    <property type="entry name" value="Condensation_dom"/>
</dbReference>
<protein>
    <submittedName>
        <fullName evidence="9">Malonyl CoA-acyl carrier protein transacylase</fullName>
        <ecNumber evidence="9">2.3.1.39</ecNumber>
    </submittedName>
</protein>
<dbReference type="SUPFAM" id="SSF52151">
    <property type="entry name" value="FabD/lysophospholipase-like"/>
    <property type="match status" value="1"/>
</dbReference>
<dbReference type="EC" id="2.3.1.39" evidence="9"/>
<evidence type="ECO:0000259" key="8">
    <source>
        <dbReference type="PROSITE" id="PS52004"/>
    </source>
</evidence>
<dbReference type="SMART" id="SM00827">
    <property type="entry name" value="PKS_AT"/>
    <property type="match status" value="1"/>
</dbReference>
<keyword evidence="9" id="KW-0012">Acyltransferase</keyword>
<dbReference type="GO" id="GO:0005886">
    <property type="term" value="C:plasma membrane"/>
    <property type="evidence" value="ECO:0007669"/>
    <property type="project" value="TreeGrafter"/>
</dbReference>
<evidence type="ECO:0000256" key="5">
    <source>
        <dbReference type="ARBA" id="ARBA00029443"/>
    </source>
</evidence>
<dbReference type="FunFam" id="1.10.1200.10:FF:000016">
    <property type="entry name" value="Non-ribosomal peptide synthase"/>
    <property type="match status" value="1"/>
</dbReference>
<dbReference type="SUPFAM" id="SSF56801">
    <property type="entry name" value="Acetyl-CoA synthetase-like"/>
    <property type="match status" value="1"/>
</dbReference>
<dbReference type="GO" id="GO:0004314">
    <property type="term" value="F:[acyl-carrier-protein] S-malonyltransferase activity"/>
    <property type="evidence" value="ECO:0007669"/>
    <property type="project" value="UniProtKB-EC"/>
</dbReference>
<evidence type="ECO:0000256" key="3">
    <source>
        <dbReference type="ARBA" id="ARBA00022553"/>
    </source>
</evidence>
<dbReference type="PROSITE" id="PS52004">
    <property type="entry name" value="KS3_2"/>
    <property type="match status" value="1"/>
</dbReference>
<keyword evidence="4 9" id="KW-0808">Transferase</keyword>
<dbReference type="InterPro" id="IPR016036">
    <property type="entry name" value="Malonyl_transacylase_ACP-bd"/>
</dbReference>
<dbReference type="Gene3D" id="3.30.70.3290">
    <property type="match status" value="1"/>
</dbReference>
<evidence type="ECO:0000256" key="2">
    <source>
        <dbReference type="ARBA" id="ARBA00022450"/>
    </source>
</evidence>
<dbReference type="InterPro" id="IPR016039">
    <property type="entry name" value="Thiolase-like"/>
</dbReference>
<dbReference type="Proteomes" id="UP000019277">
    <property type="component" value="Unassembled WGS sequence"/>
</dbReference>
<dbReference type="Pfam" id="PF00501">
    <property type="entry name" value="AMP-binding"/>
    <property type="match status" value="1"/>
</dbReference>
<dbReference type="RefSeq" id="WP_052020728.1">
    <property type="nucleotide sequence ID" value="NZ_AYXG01000039.1"/>
</dbReference>
<comment type="caution">
    <text evidence="9">The sequence shown here is derived from an EMBL/GenBank/DDBJ whole genome shotgun (WGS) entry which is preliminary data.</text>
</comment>
<dbReference type="SUPFAM" id="SSF55048">
    <property type="entry name" value="Probable ACP-binding domain of malonyl-CoA ACP transacylase"/>
    <property type="match status" value="1"/>
</dbReference>
<dbReference type="PANTHER" id="PTHR43775">
    <property type="entry name" value="FATTY ACID SYNTHASE"/>
    <property type="match status" value="1"/>
</dbReference>
<dbReference type="Pfam" id="PF00109">
    <property type="entry name" value="ketoacyl-synt"/>
    <property type="match status" value="1"/>
</dbReference>
<dbReference type="Pfam" id="PF00698">
    <property type="entry name" value="Acyl_transf_1"/>
    <property type="match status" value="1"/>
</dbReference>
<keyword evidence="2" id="KW-0596">Phosphopantetheine</keyword>
<dbReference type="InterPro" id="IPR020841">
    <property type="entry name" value="PKS_Beta-ketoAc_synthase_dom"/>
</dbReference>
<gene>
    <name evidence="9" type="ORF">UO65_0972</name>
</gene>
<dbReference type="SMART" id="SM00823">
    <property type="entry name" value="PKS_PP"/>
    <property type="match status" value="2"/>
</dbReference>
<sequence length="2350" mass="244872">MTTHLPGADPTEAAPAPEAPVDAIAVVGMAGRFPGAGDVGAFWANLLAGVDSVTDTPGAGPRGVLADAELFDAGFFGFSPLEAERTDPQHRVFLECVHAALDDAGHGDPARRPVTGLYAGSGLSTYLLDVLASPRHTADLDESQLVIGCDKDYLATRVAHRLDLRGPAVVVQSACSTSLVAVHLAVQALLAGECDLAVAGGVSVRGGSASALPSRGDGMVSPDGRCRAFDAGATGMVSGDGVGAVVLRRLDDALADGDRVLALVRGSAVNNDGAAKAGYTAPSVGGQVEVIRAAHAAAGTDPATVGYVEAHGTGTRLGDPIEVAALAEALGPGRDCVLGSVKTNIGHLDAAAGVASLIKAVQAVRTRVVPATLHFRTANPELGLAETRFRVSAEPRPWSGRAGVSSFGIGGTNAHVVLEEAPARPAPDAHRPWQLIPLSARTPEALTGAAARLADALAPLTGAEFADAAHTLQTGRQAFGHRLAVAARTGAEAADRLRTAAHSTVEGAPPVVFLFSGQGSQYPGMGSGLRETEPVFRAEFDACVGIAADLGTDLSAALADPELLRRTEFTQPALFAVEYALARLWESWGVRPAAVVGHSVGELVAACVAGVLTREDALALVVARGRAIAACPPGAMLAVGADDLGTLPPGVEVAAVNATAQTTVAGPADAVAAFAEDCAARGVRTRLLRTSHAFHTSAMAPAAAEVAAVAATLAHAPARIPLHSTVTGEPMTEVDPGYWGRQLRAPVRFADAVAPVRGLPMVEVGPGRSLSELAGPGARQSLPTAGADRHDAATLVETAAALWCAGVPLDWSGLHRGQRRRRTGLPGYAFQRTRHTVRGDAAPTQVIRRAPRETAPQEASPESAPRETAQREPGTGTEQVVAAVWERLLGVEGVTRDQSFFQLGGHSLVGMRVLDELAAKFGVRLPVAALYDHPTLGELAGAVDRAEATDLPPITAGPVDGAPLTPTQERFWLRQRAVPEDVAGTVFVAVRLRGRLDRAALERACAALPARHAVLRARFVDTPDGLRQVVPAAAGLPLRSRTASTPAELEDLARAEAERPFDLTAEPPVRALLVSLPDDEHALMLSVHHIATDAASNAVLLHDLAACYAAEARGERPELPEPDLQFADYARWLRARLADGEQERAEAHWRASLDGVSTAVQLPVDRPAGRTIHSGRLTHRTADLGALDAYRARTGAPLFACLLGAFQVLLSRYGAGERFVVGVPVTGRRLPELESVVGPLFATVPLVADLSGAPGFAEVAERVRHTAAAAFEHAAVPAERFLPGPYDVLFALQDTPAPPPDLPGLGVEPLELGRGTAQCALTLSLVREGGGLTVLVDYDTARFDRATVEALLAHYERLLHTLPDSAVPVDRVPLLSEDERAAVLESLADHAELPWTTEAVHALVAAQVERTPDATAVVFGDEELTYAELWRRVLTEARGLVSAGVRRGEVVAVCLPRSAELVVALLAVLTAGAAFLPLDPAHPADRRRRMLADSGATRLIGSDPDLTGVDQHRPGAGADGVALPGVGAGDLAYLMYTSGSTGAPKGVAVAHTGVSADLDWRRAVTGLGPGDRLLHTVSFAFDPSVWQLFGPLVTGAAVVVADQETTADATAVVELVAARGITVADFVPAQLGRALEVADGRLRTLRHVFCGGERLGADLVARFHAATTATLHNQYGPTEATIDTTSHALPRDRAETEVPIGRPVAGKRVRVLDAHGEPVPAGAVGELWIGGTGLALGYAGASGQTAARFRPDPFGEPGSRMYRSGDLARHRPDGTLEFAGRVDGQIKVNGVRIEPAEVERVLRAHPAVAEAVAVLRPVRGLPALTAYVTPSGAEPLDPAALRPFVAGRLPSAFVPAHVVAIPALPLSPTGKVDVRALPEVDPGTGARTPKPGTEAALAALWAEALGLPEVAADADFFQLGGDSLVAVRLIRAVRDRFGITVALGDFFAAATVERLAEAVEAGADTPPLRRRTTPDAPLSWSQRRVAAVAAAGGTGAEVELVVAARISGGVDEDALAGALTALVARHEALRVVVDGDRQRPVDPYDVLGNTEPLSLDTGRLLAADLSTVEEGHRLVLRAHRIAVDGAAAGVLATDLAALYRARLAGAPDPLPLRLHHPDFAAWEQDRLTPGVVDAAVRDWLADTAPTPVPGALRVPPGPGGPRQVRTHVLDERQTARFAELAREHGVPARSLLLAVLADCAEAVTGPLPIAVPVSGRTDPALDGVVGRFVNLAVVRPVGAGDFADRVRRTHAEALSAYHRQQLLPHTALERVVDLPLMADLADPAPALGTGLVAEAPREHWTDFGLALQAHHTEHRLELVMLYDARIDGAAVPLAEAVFARLAALTTRDER</sequence>
<dbReference type="InterPro" id="IPR036736">
    <property type="entry name" value="ACP-like_sf"/>
</dbReference>
<dbReference type="SUPFAM" id="SSF47336">
    <property type="entry name" value="ACP-like"/>
    <property type="match status" value="2"/>
</dbReference>
<dbReference type="Pfam" id="PF13193">
    <property type="entry name" value="AMP-binding_C"/>
    <property type="match status" value="1"/>
</dbReference>
<evidence type="ECO:0000259" key="7">
    <source>
        <dbReference type="PROSITE" id="PS50075"/>
    </source>
</evidence>
<dbReference type="CDD" id="cd05930">
    <property type="entry name" value="A_NRPS"/>
    <property type="match status" value="1"/>
</dbReference>
<dbReference type="InterPro" id="IPR006162">
    <property type="entry name" value="Ppantetheine_attach_site"/>
</dbReference>
<dbReference type="GO" id="GO:0031177">
    <property type="term" value="F:phosphopantetheine binding"/>
    <property type="evidence" value="ECO:0007669"/>
    <property type="project" value="InterPro"/>
</dbReference>
<dbReference type="PROSITE" id="PS00012">
    <property type="entry name" value="PHOSPHOPANTETHEINE"/>
    <property type="match status" value="2"/>
</dbReference>
<dbReference type="OrthoDB" id="5478077at2"/>
<dbReference type="InterPro" id="IPR050091">
    <property type="entry name" value="PKS_NRPS_Biosynth_Enz"/>
</dbReference>
<dbReference type="Pfam" id="PF00668">
    <property type="entry name" value="Condensation"/>
    <property type="match status" value="2"/>
</dbReference>
<dbReference type="SUPFAM" id="SSF52777">
    <property type="entry name" value="CoA-dependent acyltransferases"/>
    <property type="match status" value="4"/>
</dbReference>
<dbReference type="InterPro" id="IPR042099">
    <property type="entry name" value="ANL_N_sf"/>
</dbReference>
<dbReference type="InterPro" id="IPR016035">
    <property type="entry name" value="Acyl_Trfase/lysoPLipase"/>
</dbReference>
<proteinExistence type="inferred from homology"/>
<dbReference type="GO" id="GO:0004315">
    <property type="term" value="F:3-oxoacyl-[acyl-carrier-protein] synthase activity"/>
    <property type="evidence" value="ECO:0007669"/>
    <property type="project" value="InterPro"/>
</dbReference>
<reference evidence="9 10" key="1">
    <citation type="journal article" date="2014" name="Genome Announc.">
        <title>Draft Genome Sequence of the Antitrypanosomally Active Sponge-Associated Bacterium Actinokineospora sp. Strain EG49.</title>
        <authorList>
            <person name="Harjes J."/>
            <person name="Ryu T."/>
            <person name="Abdelmohsen U.R."/>
            <person name="Moitinho-Silva L."/>
            <person name="Horn H."/>
            <person name="Ravasi T."/>
            <person name="Hentschel U."/>
        </authorList>
    </citation>
    <scope>NUCLEOTIDE SEQUENCE [LARGE SCALE GENOMIC DNA]</scope>
    <source>
        <strain evidence="9 10">EG49</strain>
    </source>
</reference>
<dbReference type="InterPro" id="IPR025110">
    <property type="entry name" value="AMP-bd_C"/>
</dbReference>
<dbReference type="Gene3D" id="3.40.366.10">
    <property type="entry name" value="Malonyl-Coenzyme A Acyl Carrier Protein, domain 2"/>
    <property type="match status" value="1"/>
</dbReference>
<dbReference type="PROSITE" id="PS50075">
    <property type="entry name" value="CARRIER"/>
    <property type="match status" value="2"/>
</dbReference>
<accession>W7IRX9</accession>
<dbReference type="Gene3D" id="3.40.50.12780">
    <property type="entry name" value="N-terminal domain of ligase-like"/>
    <property type="match status" value="1"/>
</dbReference>
<dbReference type="Pfam" id="PF02801">
    <property type="entry name" value="Ketoacyl-synt_C"/>
    <property type="match status" value="1"/>
</dbReference>
<dbReference type="CDD" id="cd00833">
    <property type="entry name" value="PKS"/>
    <property type="match status" value="1"/>
</dbReference>
<dbReference type="Gene3D" id="3.40.47.10">
    <property type="match status" value="1"/>
</dbReference>
<dbReference type="PROSITE" id="PS00455">
    <property type="entry name" value="AMP_BINDING"/>
    <property type="match status" value="1"/>
</dbReference>
<dbReference type="GO" id="GO:0071770">
    <property type="term" value="P:DIM/DIP cell wall layer assembly"/>
    <property type="evidence" value="ECO:0007669"/>
    <property type="project" value="TreeGrafter"/>
</dbReference>
<dbReference type="Gene3D" id="3.30.300.30">
    <property type="match status" value="1"/>
</dbReference>
<dbReference type="GO" id="GO:0006633">
    <property type="term" value="P:fatty acid biosynthetic process"/>
    <property type="evidence" value="ECO:0007669"/>
    <property type="project" value="InterPro"/>
</dbReference>
<evidence type="ECO:0000256" key="6">
    <source>
        <dbReference type="SAM" id="MobiDB-lite"/>
    </source>
</evidence>
<keyword evidence="3" id="KW-0597">Phosphoprotein</keyword>
<dbReference type="InterPro" id="IPR014043">
    <property type="entry name" value="Acyl_transferase_dom"/>
</dbReference>
<dbReference type="Gene3D" id="1.10.1200.10">
    <property type="entry name" value="ACP-like"/>
    <property type="match status" value="2"/>
</dbReference>
<comment type="cofactor">
    <cofactor evidence="1">
        <name>pantetheine 4'-phosphate</name>
        <dbReference type="ChEBI" id="CHEBI:47942"/>
    </cofactor>
</comment>
<evidence type="ECO:0000313" key="9">
    <source>
        <dbReference type="EMBL" id="EWC63675.1"/>
    </source>
</evidence>
<dbReference type="InterPro" id="IPR009081">
    <property type="entry name" value="PP-bd_ACP"/>
</dbReference>